<dbReference type="Pfam" id="PF07675">
    <property type="entry name" value="Cleaved_Adhesin"/>
    <property type="match status" value="1"/>
</dbReference>
<dbReference type="NCBIfam" id="TIGR02595">
    <property type="entry name" value="PEP_CTERM"/>
    <property type="match status" value="1"/>
</dbReference>
<gene>
    <name evidence="4" type="ORF">ACFPO9_17895</name>
</gene>
<dbReference type="Pfam" id="PF07589">
    <property type="entry name" value="PEP-CTERM"/>
    <property type="match status" value="1"/>
</dbReference>
<dbReference type="SUPFAM" id="SSF49899">
    <property type="entry name" value="Concanavalin A-like lectins/glucanases"/>
    <property type="match status" value="1"/>
</dbReference>
<organism evidence="4 5">
    <name type="scientific">Massilia aerilata</name>
    <dbReference type="NCBI Taxonomy" id="453817"/>
    <lineage>
        <taxon>Bacteria</taxon>
        <taxon>Pseudomonadati</taxon>
        <taxon>Pseudomonadota</taxon>
        <taxon>Betaproteobacteria</taxon>
        <taxon>Burkholderiales</taxon>
        <taxon>Oxalobacteraceae</taxon>
        <taxon>Telluria group</taxon>
        <taxon>Massilia</taxon>
    </lineage>
</organism>
<dbReference type="InterPro" id="IPR013424">
    <property type="entry name" value="Ice-binding_C"/>
</dbReference>
<evidence type="ECO:0000259" key="3">
    <source>
        <dbReference type="Pfam" id="PF07675"/>
    </source>
</evidence>
<evidence type="ECO:0000313" key="5">
    <source>
        <dbReference type="Proteomes" id="UP001596086"/>
    </source>
</evidence>
<comment type="caution">
    <text evidence="4">The sequence shown here is derived from an EMBL/GenBank/DDBJ whole genome shotgun (WGS) entry which is preliminary data.</text>
</comment>
<dbReference type="EMBL" id="JBHSMZ010000015">
    <property type="protein sequence ID" value="MFC5550392.1"/>
    <property type="molecule type" value="Genomic_DNA"/>
</dbReference>
<evidence type="ECO:0000256" key="1">
    <source>
        <dbReference type="SAM" id="SignalP"/>
    </source>
</evidence>
<dbReference type="Gene3D" id="2.60.120.200">
    <property type="match status" value="1"/>
</dbReference>
<feature type="chain" id="PRO_5045496446" evidence="1">
    <location>
        <begin position="26"/>
        <end position="218"/>
    </location>
</feature>
<protein>
    <submittedName>
        <fullName evidence="4">Choice-of-anchor J domain-containing protein</fullName>
    </submittedName>
</protein>
<evidence type="ECO:0000259" key="2">
    <source>
        <dbReference type="Pfam" id="PF07589"/>
    </source>
</evidence>
<feature type="signal peptide" evidence="1">
    <location>
        <begin position="1"/>
        <end position="25"/>
    </location>
</feature>
<evidence type="ECO:0000313" key="4">
    <source>
        <dbReference type="EMBL" id="MFC5550392.1"/>
    </source>
</evidence>
<dbReference type="RefSeq" id="WP_379772917.1">
    <property type="nucleotide sequence ID" value="NZ_JBHSMZ010000015.1"/>
</dbReference>
<dbReference type="InterPro" id="IPR011628">
    <property type="entry name" value="Cleaved_adhesin"/>
</dbReference>
<proteinExistence type="predicted"/>
<reference evidence="5" key="1">
    <citation type="journal article" date="2019" name="Int. J. Syst. Evol. Microbiol.">
        <title>The Global Catalogue of Microorganisms (GCM) 10K type strain sequencing project: providing services to taxonomists for standard genome sequencing and annotation.</title>
        <authorList>
            <consortium name="The Broad Institute Genomics Platform"/>
            <consortium name="The Broad Institute Genome Sequencing Center for Infectious Disease"/>
            <person name="Wu L."/>
            <person name="Ma J."/>
        </authorList>
    </citation>
    <scope>NUCLEOTIDE SEQUENCE [LARGE SCALE GENOMIC DNA]</scope>
    <source>
        <strain evidence="5">CGMCC 4.5798</strain>
    </source>
</reference>
<sequence length="218" mass="22339">MKPVNSLFAAATFSLAALGATAAQAQSVEVLNEGFGNVSGLSGWALVNNSVPPGSAWFQGNSGIFPAQAGAADAYAAASFLSAGGSGGTVDNWLITPVLNLSGESVLSFYTRQAGDPGFSDQLEVLYSSGSGADISGFTSLGLVVAGDYPADWSQYSATVTGSGEGRFAFRYFGPADSLNYVGLDTVRVVTAVPEPTTWAMLAAGLGLFGLRRRKFHA</sequence>
<dbReference type="NCBIfam" id="NF038128">
    <property type="entry name" value="choice_anch_J"/>
    <property type="match status" value="1"/>
</dbReference>
<feature type="domain" description="Cleaved adhesin" evidence="3">
    <location>
        <begin position="31"/>
        <end position="140"/>
    </location>
</feature>
<feature type="domain" description="Ice-binding protein C-terminal" evidence="2">
    <location>
        <begin position="192"/>
        <end position="215"/>
    </location>
</feature>
<keyword evidence="5" id="KW-1185">Reference proteome</keyword>
<accession>A0ABW0S0N9</accession>
<dbReference type="Proteomes" id="UP001596086">
    <property type="component" value="Unassembled WGS sequence"/>
</dbReference>
<keyword evidence="1" id="KW-0732">Signal</keyword>
<name>A0ABW0S0N9_9BURK</name>
<dbReference type="InterPro" id="IPR013320">
    <property type="entry name" value="ConA-like_dom_sf"/>
</dbReference>